<sequence length="331" mass="36907">MNTKFDEMMERLLGPKGVRPSGQTNACVGGELVMRTGLPHRGGRLAIHAFESGYPVMVSANAYFNAKTGTFDIPRCSPLHDVDVALDSAGFVAMMNFKAKGPQNGCGGIFPWSLEAYLEFAYLLRPSWFSSMDLCCEPLITDGGITTDWRIRATATMLEGLLQIIEIWQDEYSRECNAATVANDLRPPVPICQGWELDDYLSSLDLTMQVWGRHQWLAAPALIGLGSVCRRDLHHPKHGLFAILDGLEGRLPQGTKLHLFGVKGAALDRIKMYPFVASCDSMAWDYGARKDAFHQGLPNTMEHRASKMDDWMTTARERMRPKSGDQFRLAF</sequence>
<protein>
    <recommendedName>
        <fullName evidence="1">DeoxyPurine in DNA protein A domain-containing protein</fullName>
    </recommendedName>
</protein>
<dbReference type="Pfam" id="PF23859">
    <property type="entry name" value="DpdA"/>
    <property type="match status" value="1"/>
</dbReference>
<evidence type="ECO:0000313" key="2">
    <source>
        <dbReference type="EMBL" id="VWC81081.1"/>
    </source>
</evidence>
<accession>A0A6P2VQY1</accession>
<gene>
    <name evidence="2" type="ORF">BLA39750_01203</name>
</gene>
<dbReference type="Proteomes" id="UP000494110">
    <property type="component" value="Unassembled WGS sequence"/>
</dbReference>
<name>A0A6P2VQY1_BURL3</name>
<evidence type="ECO:0000259" key="1">
    <source>
        <dbReference type="Pfam" id="PF23859"/>
    </source>
</evidence>
<reference evidence="2 3" key="1">
    <citation type="submission" date="2019-09" db="EMBL/GenBank/DDBJ databases">
        <authorList>
            <person name="Depoorter E."/>
        </authorList>
    </citation>
    <scope>NUCLEOTIDE SEQUENCE [LARGE SCALE GENOMIC DNA]</scope>
    <source>
        <strain evidence="2">R-39750</strain>
    </source>
</reference>
<dbReference type="InterPro" id="IPR055645">
    <property type="entry name" value="DpdA"/>
</dbReference>
<dbReference type="RefSeq" id="WP_254597734.1">
    <property type="nucleotide sequence ID" value="NZ_CABVQN010000004.1"/>
</dbReference>
<feature type="domain" description="DeoxyPurine in DNA protein A" evidence="1">
    <location>
        <begin position="82"/>
        <end position="319"/>
    </location>
</feature>
<dbReference type="AlphaFoldDB" id="A0A6P2VQY1"/>
<proteinExistence type="predicted"/>
<evidence type="ECO:0000313" key="3">
    <source>
        <dbReference type="Proteomes" id="UP000494110"/>
    </source>
</evidence>
<dbReference type="EMBL" id="CABVQN010000004">
    <property type="protein sequence ID" value="VWC81081.1"/>
    <property type="molecule type" value="Genomic_DNA"/>
</dbReference>
<organism evidence="2 3">
    <name type="scientific">Burkholderia lata (strain ATCC 17760 / DSM 23089 / LMG 22485 / NCIMB 9086 / R18194 / 383)</name>
    <dbReference type="NCBI Taxonomy" id="482957"/>
    <lineage>
        <taxon>Bacteria</taxon>
        <taxon>Pseudomonadati</taxon>
        <taxon>Pseudomonadota</taxon>
        <taxon>Betaproteobacteria</taxon>
        <taxon>Burkholderiales</taxon>
        <taxon>Burkholderiaceae</taxon>
        <taxon>Burkholderia</taxon>
        <taxon>Burkholderia cepacia complex</taxon>
    </lineage>
</organism>